<sequence>MLSVIKMCMFLCCLIFIPEVCSLKCYICAKPSFAECEQNQIVGDCPSSSLCATVGYNISYAGIRSMLLYTKTCAGSSSNCSSLFNETGILKVQNCTYLKPTCSSDYCNGVPPTTAIPMTSSNTTKSIDVSSHANEMNTKRSINSGSRLVNVFNVGVAGLLTFGLMVFVFL</sequence>
<protein>
    <submittedName>
        <fullName evidence="4">Uncharacterized protein LOC116288623</fullName>
    </submittedName>
</protein>
<gene>
    <name evidence="4" type="primary">LOC116288623</name>
</gene>
<keyword evidence="2" id="KW-0732">Signal</keyword>
<keyword evidence="1" id="KW-0812">Transmembrane</keyword>
<dbReference type="Proteomes" id="UP000515163">
    <property type="component" value="Unplaced"/>
</dbReference>
<dbReference type="InParanoid" id="A0A6P8H4M4"/>
<dbReference type="GeneID" id="116288623"/>
<organism evidence="3 4">
    <name type="scientific">Actinia tenebrosa</name>
    <name type="common">Australian red waratah sea anemone</name>
    <dbReference type="NCBI Taxonomy" id="6105"/>
    <lineage>
        <taxon>Eukaryota</taxon>
        <taxon>Metazoa</taxon>
        <taxon>Cnidaria</taxon>
        <taxon>Anthozoa</taxon>
        <taxon>Hexacorallia</taxon>
        <taxon>Actiniaria</taxon>
        <taxon>Actiniidae</taxon>
        <taxon>Actinia</taxon>
    </lineage>
</organism>
<keyword evidence="1" id="KW-1133">Transmembrane helix</keyword>
<feature type="chain" id="PRO_5028012500" evidence="2">
    <location>
        <begin position="23"/>
        <end position="170"/>
    </location>
</feature>
<keyword evidence="1" id="KW-0472">Membrane</keyword>
<evidence type="ECO:0000313" key="3">
    <source>
        <dbReference type="Proteomes" id="UP000515163"/>
    </source>
</evidence>
<reference evidence="4" key="1">
    <citation type="submission" date="2025-08" db="UniProtKB">
        <authorList>
            <consortium name="RefSeq"/>
        </authorList>
    </citation>
    <scope>IDENTIFICATION</scope>
    <source>
        <tissue evidence="4">Tentacle</tissue>
    </source>
</reference>
<dbReference type="KEGG" id="aten:116288623"/>
<evidence type="ECO:0000256" key="1">
    <source>
        <dbReference type="SAM" id="Phobius"/>
    </source>
</evidence>
<keyword evidence="3" id="KW-1185">Reference proteome</keyword>
<name>A0A6P8H4M4_ACTTE</name>
<dbReference type="RefSeq" id="XP_031551304.1">
    <property type="nucleotide sequence ID" value="XM_031695444.1"/>
</dbReference>
<accession>A0A6P8H4M4</accession>
<evidence type="ECO:0000256" key="2">
    <source>
        <dbReference type="SAM" id="SignalP"/>
    </source>
</evidence>
<dbReference type="AlphaFoldDB" id="A0A6P8H4M4"/>
<dbReference type="OrthoDB" id="10274515at2759"/>
<feature type="transmembrane region" description="Helical" evidence="1">
    <location>
        <begin position="148"/>
        <end position="169"/>
    </location>
</feature>
<evidence type="ECO:0000313" key="4">
    <source>
        <dbReference type="RefSeq" id="XP_031551304.1"/>
    </source>
</evidence>
<proteinExistence type="predicted"/>
<feature type="signal peptide" evidence="2">
    <location>
        <begin position="1"/>
        <end position="22"/>
    </location>
</feature>